<feature type="transmembrane region" description="Helical" evidence="14">
    <location>
        <begin position="202"/>
        <end position="222"/>
    </location>
</feature>
<evidence type="ECO:0000313" key="18">
    <source>
        <dbReference type="RefSeq" id="XP_036360605.1"/>
    </source>
</evidence>
<dbReference type="PRINTS" id="PR00075">
    <property type="entry name" value="FACDDSATRASE"/>
</dbReference>
<evidence type="ECO:0000256" key="6">
    <source>
        <dbReference type="ARBA" id="ARBA00022832"/>
    </source>
</evidence>
<evidence type="ECO:0000256" key="14">
    <source>
        <dbReference type="SAM" id="Phobius"/>
    </source>
</evidence>
<evidence type="ECO:0000256" key="12">
    <source>
        <dbReference type="ARBA" id="ARBA00023160"/>
    </source>
</evidence>
<dbReference type="InterPro" id="IPR005804">
    <property type="entry name" value="FA_desaturase_dom"/>
</dbReference>
<dbReference type="KEGG" id="osn:115213787"/>
<evidence type="ECO:0000256" key="2">
    <source>
        <dbReference type="ARBA" id="ARBA00009295"/>
    </source>
</evidence>
<dbReference type="InterPro" id="IPR001522">
    <property type="entry name" value="FADS-1_CS"/>
</dbReference>
<keyword evidence="8 13" id="KW-0560">Oxidoreductase</keyword>
<evidence type="ECO:0000256" key="7">
    <source>
        <dbReference type="ARBA" id="ARBA00022989"/>
    </source>
</evidence>
<keyword evidence="7 14" id="KW-1133">Transmembrane helix</keyword>
<dbReference type="PANTHER" id="PTHR11351:SF31">
    <property type="entry name" value="DESATURASE 1, ISOFORM A-RELATED"/>
    <property type="match status" value="1"/>
</dbReference>
<dbReference type="GO" id="GO:0005789">
    <property type="term" value="C:endoplasmic reticulum membrane"/>
    <property type="evidence" value="ECO:0007669"/>
    <property type="project" value="TreeGrafter"/>
</dbReference>
<evidence type="ECO:0000256" key="8">
    <source>
        <dbReference type="ARBA" id="ARBA00023002"/>
    </source>
</evidence>
<comment type="domain">
    <text evidence="13">The histidine box domains are involved in binding the catalytic metal ions.</text>
</comment>
<keyword evidence="5" id="KW-0479">Metal-binding</keyword>
<keyword evidence="12 13" id="KW-0275">Fatty acid biosynthesis</keyword>
<dbReference type="GO" id="GO:0004768">
    <property type="term" value="F:stearoyl-CoA 9-desaturase activity"/>
    <property type="evidence" value="ECO:0007669"/>
    <property type="project" value="TreeGrafter"/>
</dbReference>
<feature type="transmembrane region" description="Helical" evidence="14">
    <location>
        <begin position="81"/>
        <end position="102"/>
    </location>
</feature>
<feature type="transmembrane region" description="Helical" evidence="14">
    <location>
        <begin position="56"/>
        <end position="75"/>
    </location>
</feature>
<feature type="transmembrane region" description="Helical" evidence="14">
    <location>
        <begin position="228"/>
        <end position="249"/>
    </location>
</feature>
<keyword evidence="16" id="KW-1185">Reference proteome</keyword>
<organism evidence="16 17">
    <name type="scientific">Octopus sinensis</name>
    <name type="common">East Asian common octopus</name>
    <dbReference type="NCBI Taxonomy" id="2607531"/>
    <lineage>
        <taxon>Eukaryota</taxon>
        <taxon>Metazoa</taxon>
        <taxon>Spiralia</taxon>
        <taxon>Lophotrochozoa</taxon>
        <taxon>Mollusca</taxon>
        <taxon>Cephalopoda</taxon>
        <taxon>Coleoidea</taxon>
        <taxon>Octopodiformes</taxon>
        <taxon>Octopoda</taxon>
        <taxon>Incirrata</taxon>
        <taxon>Octopodidae</taxon>
        <taxon>Octopus</taxon>
    </lineage>
</organism>
<keyword evidence="6" id="KW-0276">Fatty acid metabolism</keyword>
<dbReference type="PROSITE" id="PS00476">
    <property type="entry name" value="FATTY_ACID_DESATUR_1"/>
    <property type="match status" value="1"/>
</dbReference>
<evidence type="ECO:0000313" key="17">
    <source>
        <dbReference type="RefSeq" id="XP_029638492.1"/>
    </source>
</evidence>
<evidence type="ECO:0000256" key="1">
    <source>
        <dbReference type="ARBA" id="ARBA00004141"/>
    </source>
</evidence>
<dbReference type="CDD" id="cd03505">
    <property type="entry name" value="Delta9-FADS-like"/>
    <property type="match status" value="1"/>
</dbReference>
<evidence type="ECO:0000256" key="4">
    <source>
        <dbReference type="ARBA" id="ARBA00022692"/>
    </source>
</evidence>
<reference evidence="17 18" key="1">
    <citation type="submission" date="2025-08" db="UniProtKB">
        <authorList>
            <consortium name="RefSeq"/>
        </authorList>
    </citation>
    <scope>IDENTIFICATION</scope>
</reference>
<feature type="domain" description="Fatty acid desaturase" evidence="15">
    <location>
        <begin position="88"/>
        <end position="291"/>
    </location>
</feature>
<proteinExistence type="inferred from homology"/>
<evidence type="ECO:0000259" key="15">
    <source>
        <dbReference type="Pfam" id="PF00487"/>
    </source>
</evidence>
<evidence type="ECO:0000256" key="3">
    <source>
        <dbReference type="ARBA" id="ARBA00022516"/>
    </source>
</evidence>
<dbReference type="AlphaFoldDB" id="A0A6P7SJ82"/>
<gene>
    <name evidence="17 18" type="primary">LOC115213787</name>
</gene>
<dbReference type="PANTHER" id="PTHR11351">
    <property type="entry name" value="ACYL-COA DESATURASE"/>
    <property type="match status" value="1"/>
</dbReference>
<dbReference type="GO" id="GO:0006636">
    <property type="term" value="P:unsaturated fatty acid biosynthetic process"/>
    <property type="evidence" value="ECO:0007669"/>
    <property type="project" value="TreeGrafter"/>
</dbReference>
<evidence type="ECO:0000313" key="16">
    <source>
        <dbReference type="Proteomes" id="UP000515154"/>
    </source>
</evidence>
<keyword evidence="4 13" id="KW-0812">Transmembrane</keyword>
<keyword evidence="3 13" id="KW-0444">Lipid biosynthesis</keyword>
<keyword evidence="10" id="KW-0443">Lipid metabolism</keyword>
<accession>A0A6P7SJ82</accession>
<dbReference type="Proteomes" id="UP000515154">
    <property type="component" value="Linkage group LG7"/>
</dbReference>
<dbReference type="Pfam" id="PF00487">
    <property type="entry name" value="FA_desaturase"/>
    <property type="match status" value="1"/>
</dbReference>
<name>A0A6P7SJ82_9MOLL</name>
<evidence type="ECO:0000256" key="11">
    <source>
        <dbReference type="ARBA" id="ARBA00023136"/>
    </source>
</evidence>
<dbReference type="RefSeq" id="XP_029638492.1">
    <property type="nucleotide sequence ID" value="XM_029782632.2"/>
</dbReference>
<comment type="subcellular location">
    <subcellularLocation>
        <location evidence="1">Membrane</location>
        <topology evidence="1">Multi-pass membrane protein</topology>
    </subcellularLocation>
</comment>
<evidence type="ECO:0000256" key="10">
    <source>
        <dbReference type="ARBA" id="ARBA00023098"/>
    </source>
</evidence>
<dbReference type="InterPro" id="IPR015876">
    <property type="entry name" value="Acyl-CoA_DS"/>
</dbReference>
<evidence type="ECO:0000256" key="13">
    <source>
        <dbReference type="RuleBase" id="RU000581"/>
    </source>
</evidence>
<keyword evidence="9" id="KW-0408">Iron</keyword>
<evidence type="ECO:0000256" key="9">
    <source>
        <dbReference type="ARBA" id="ARBA00023004"/>
    </source>
</evidence>
<comment type="cofactor">
    <cofactor evidence="13">
        <name>Fe(2+)</name>
        <dbReference type="ChEBI" id="CHEBI:29033"/>
    </cofactor>
</comment>
<keyword evidence="11 14" id="KW-0472">Membrane</keyword>
<evidence type="ECO:0000256" key="5">
    <source>
        <dbReference type="ARBA" id="ARBA00022723"/>
    </source>
</evidence>
<sequence>MFGYQLKSSSSYQRMSPRNLVTEIPPAEDELHPGELNIEPVITEETHTQKRPPMKIVWRNVILMTVLHLSALYSLTLLPLAHFYTLIWSLCVYMYAGIGITAGSHRLWAHRAYKAKLPMRALLASMQSAAFQNDIYDWSRDHRVHHKYSETDADPHNAKRGFFFSHVGWLLVRKHPDVTAKGKLLDTNDLLNDPVVHFQRKYYALSVVVFCFAIPTLVPYIFWNENLWNAYFLAGVLRYCCGLNATWLVNSAAHMWGYRPYDKRINPAENICVSLGSMGEGFHNYHHTFPQDYATSEYGWRINLTTFFIDFMAFLGQAYDRKTIDRDTIRRRRDRTGTHT</sequence>
<comment type="similarity">
    <text evidence="2 13">Belongs to the fatty acid desaturase type 1 family.</text>
</comment>
<protein>
    <submittedName>
        <fullName evidence="17 18">Stearoyl-CoA desaturase 5 isoform X1</fullName>
    </submittedName>
</protein>
<dbReference type="RefSeq" id="XP_036360605.1">
    <property type="nucleotide sequence ID" value="XM_036504712.1"/>
</dbReference>
<dbReference type="GO" id="GO:0005506">
    <property type="term" value="F:iron ion binding"/>
    <property type="evidence" value="ECO:0007669"/>
    <property type="project" value="TreeGrafter"/>
</dbReference>